<feature type="transmembrane region" description="Helical" evidence="7">
    <location>
        <begin position="338"/>
        <end position="360"/>
    </location>
</feature>
<feature type="region of interest" description="Disordered" evidence="6">
    <location>
        <begin position="1"/>
        <end position="45"/>
    </location>
</feature>
<evidence type="ECO:0000256" key="1">
    <source>
        <dbReference type="ARBA" id="ARBA00004651"/>
    </source>
</evidence>
<dbReference type="Pfam" id="PF02687">
    <property type="entry name" value="FtsX"/>
    <property type="match status" value="2"/>
</dbReference>
<dbReference type="EMBL" id="CP031320">
    <property type="protein sequence ID" value="AXK36151.1"/>
    <property type="molecule type" value="Genomic_DNA"/>
</dbReference>
<dbReference type="KEGG" id="sarm:DVA86_29735"/>
<keyword evidence="5 7" id="KW-0472">Membrane</keyword>
<evidence type="ECO:0000256" key="4">
    <source>
        <dbReference type="ARBA" id="ARBA00022989"/>
    </source>
</evidence>
<keyword evidence="4 7" id="KW-1133">Transmembrane helix</keyword>
<proteinExistence type="predicted"/>
<feature type="transmembrane region" description="Helical" evidence="7">
    <location>
        <begin position="411"/>
        <end position="432"/>
    </location>
</feature>
<dbReference type="Proteomes" id="UP000254425">
    <property type="component" value="Chromosome"/>
</dbReference>
<feature type="transmembrane region" description="Helical" evidence="7">
    <location>
        <begin position="242"/>
        <end position="265"/>
    </location>
</feature>
<dbReference type="GO" id="GO:0005886">
    <property type="term" value="C:plasma membrane"/>
    <property type="evidence" value="ECO:0007669"/>
    <property type="project" value="UniProtKB-SubCell"/>
</dbReference>
<name>A0A345XWY5_9ACTN</name>
<dbReference type="InterPro" id="IPR003838">
    <property type="entry name" value="ABC3_permease_C"/>
</dbReference>
<protein>
    <submittedName>
        <fullName evidence="9">ABC transporter permease</fullName>
    </submittedName>
</protein>
<feature type="transmembrane region" description="Helical" evidence="7">
    <location>
        <begin position="73"/>
        <end position="92"/>
    </location>
</feature>
<reference evidence="9 10" key="1">
    <citation type="submission" date="2018-07" db="EMBL/GenBank/DDBJ databases">
        <title>Draft genome of the type strain Streptomyces armeniacus ATCC 15676.</title>
        <authorList>
            <person name="Labana P."/>
            <person name="Gosse J.T."/>
            <person name="Boddy C.N."/>
        </authorList>
    </citation>
    <scope>NUCLEOTIDE SEQUENCE [LARGE SCALE GENOMIC DNA]</scope>
    <source>
        <strain evidence="9 10">ATCC 15676</strain>
    </source>
</reference>
<keyword evidence="10" id="KW-1185">Reference proteome</keyword>
<evidence type="ECO:0000259" key="8">
    <source>
        <dbReference type="Pfam" id="PF02687"/>
    </source>
</evidence>
<evidence type="ECO:0000313" key="9">
    <source>
        <dbReference type="EMBL" id="AXK36151.1"/>
    </source>
</evidence>
<feature type="compositionally biased region" description="Basic and acidic residues" evidence="6">
    <location>
        <begin position="135"/>
        <end position="145"/>
    </location>
</feature>
<evidence type="ECO:0000313" key="10">
    <source>
        <dbReference type="Proteomes" id="UP000254425"/>
    </source>
</evidence>
<comment type="subcellular location">
    <subcellularLocation>
        <location evidence="1">Cell membrane</location>
        <topology evidence="1">Multi-pass membrane protein</topology>
    </subcellularLocation>
</comment>
<feature type="transmembrane region" description="Helical" evidence="7">
    <location>
        <begin position="381"/>
        <end position="399"/>
    </location>
</feature>
<feature type="domain" description="ABC3 transporter permease C-terminal" evidence="8">
    <location>
        <begin position="701"/>
        <end position="804"/>
    </location>
</feature>
<dbReference type="AlphaFoldDB" id="A0A345XWY5"/>
<evidence type="ECO:0000256" key="3">
    <source>
        <dbReference type="ARBA" id="ARBA00022692"/>
    </source>
</evidence>
<keyword evidence="3 7" id="KW-0812">Transmembrane</keyword>
<feature type="domain" description="ABC3 transporter permease C-terminal" evidence="8">
    <location>
        <begin position="248"/>
        <end position="361"/>
    </location>
</feature>
<feature type="compositionally biased region" description="Basic and acidic residues" evidence="6">
    <location>
        <begin position="29"/>
        <end position="41"/>
    </location>
</feature>
<evidence type="ECO:0000256" key="5">
    <source>
        <dbReference type="ARBA" id="ARBA00023136"/>
    </source>
</evidence>
<keyword evidence="2" id="KW-1003">Cell membrane</keyword>
<feature type="transmembrane region" description="Helical" evidence="7">
    <location>
        <begin position="753"/>
        <end position="772"/>
    </location>
</feature>
<evidence type="ECO:0000256" key="7">
    <source>
        <dbReference type="SAM" id="Phobius"/>
    </source>
</evidence>
<organism evidence="9 10">
    <name type="scientific">Streptomyces armeniacus</name>
    <dbReference type="NCBI Taxonomy" id="83291"/>
    <lineage>
        <taxon>Bacteria</taxon>
        <taxon>Bacillati</taxon>
        <taxon>Actinomycetota</taxon>
        <taxon>Actinomycetes</taxon>
        <taxon>Kitasatosporales</taxon>
        <taxon>Streptomycetaceae</taxon>
        <taxon>Streptomyces</taxon>
    </lineage>
</organism>
<feature type="transmembrane region" description="Helical" evidence="7">
    <location>
        <begin position="297"/>
        <end position="318"/>
    </location>
</feature>
<feature type="transmembrane region" description="Helical" evidence="7">
    <location>
        <begin position="460"/>
        <end position="481"/>
    </location>
</feature>
<evidence type="ECO:0000256" key="2">
    <source>
        <dbReference type="ARBA" id="ARBA00022475"/>
    </source>
</evidence>
<accession>A0A345XWY5</accession>
<feature type="transmembrane region" description="Helical" evidence="7">
    <location>
        <begin position="784"/>
        <end position="809"/>
    </location>
</feature>
<dbReference type="RefSeq" id="WP_245997334.1">
    <property type="nucleotide sequence ID" value="NZ_CP031320.1"/>
</dbReference>
<gene>
    <name evidence="9" type="ORF">DVA86_29735</name>
</gene>
<feature type="region of interest" description="Disordered" evidence="6">
    <location>
        <begin position="135"/>
        <end position="159"/>
    </location>
</feature>
<feature type="transmembrane region" description="Helical" evidence="7">
    <location>
        <begin position="697"/>
        <end position="715"/>
    </location>
</feature>
<sequence>MTGTKAPPRTRAGDAPPDGADGPYGSGDGDGHGGDGGHDGRAGGGGDSGWVADLAMGARFAFGGGREGWTRTLLTAVGVGLGVAVLLLAASVPHMLGARDARTDARDNMISTTDIEKSDRSALQLSADTEYHGDSIRGRVLDPEGSRPPVPPGLDKVPAPGEMVVSPALKKVLESDDGALLRERLPYRITGTIADEGLAGPSELTYYAGSDDLRLDPENEGFTNRIDKFDEPAEAPPLPPELVVLIIVICVVLLLPVGAFIAAAVRFGGERRDRRLAALRLVGADTRMTRRVAAGEAASGALLGLLVGTAVFLPLRQLIATVESQDLTVFASDVTPSIGLAALIALGVPGCAIAVTLLALRGVVIEPLGVVRKSSPPKRRLWWRLLPTVLGLALLVPTLNGFDSSSTIGTYQVAAGIVLILVGVTALLPWLVEAVVRRLRGGAVPFQLAVRRLQLDSGTAARAVSGITVAVAGAIALQMLFTAVQEDQTQRTGRSEEADVMVMADLDSERYASLPGKLARTEGVADSLRMTTGYTVLAGEGEDSPGEQLTVADCATLKRIAKLPSCRNGDSFLLDTSESQSGRSQVRAGSVLDLTGGTYAGKKHKPELWTVPKGTPQVEARPSPLGDFLPGIIATPGAVDMSRVPDASSETYLTLDPENRDALEHVRNTTAAADPALYVMTLKSEATSGQFDAIQRGLYVGAVGILLLIGASMVVSTLEQLRERKRLLSVLIAFGTRRSTLAWSVLWQTALPVVLGMALAAATGLGLGVVLLRMTEQPLAVDWLGLGVMTGLGGVLILFVTLLSMPLLWRLMRPDGLRTE</sequence>
<evidence type="ECO:0000256" key="6">
    <source>
        <dbReference type="SAM" id="MobiDB-lite"/>
    </source>
</evidence>